<proteinExistence type="predicted"/>
<sequence length="33" mass="3759">MFTCVNWKLGGISRGRKAGLEKGWALFLNLMLF</sequence>
<dbReference type="EMBL" id="GBRH01260550">
    <property type="protein sequence ID" value="JAD37345.1"/>
    <property type="molecule type" value="Transcribed_RNA"/>
</dbReference>
<accession>A0A0A8ZKS8</accession>
<dbReference type="AlphaFoldDB" id="A0A0A8ZKS8"/>
<reference evidence="1" key="1">
    <citation type="submission" date="2014-09" db="EMBL/GenBank/DDBJ databases">
        <authorList>
            <person name="Magalhaes I.L.F."/>
            <person name="Oliveira U."/>
            <person name="Santos F.R."/>
            <person name="Vidigal T.H.D.A."/>
            <person name="Brescovit A.D."/>
            <person name="Santos A.J."/>
        </authorList>
    </citation>
    <scope>NUCLEOTIDE SEQUENCE</scope>
    <source>
        <tissue evidence="1">Shoot tissue taken approximately 20 cm above the soil surface</tissue>
    </source>
</reference>
<organism evidence="1">
    <name type="scientific">Arundo donax</name>
    <name type="common">Giant reed</name>
    <name type="synonym">Donax arundinaceus</name>
    <dbReference type="NCBI Taxonomy" id="35708"/>
    <lineage>
        <taxon>Eukaryota</taxon>
        <taxon>Viridiplantae</taxon>
        <taxon>Streptophyta</taxon>
        <taxon>Embryophyta</taxon>
        <taxon>Tracheophyta</taxon>
        <taxon>Spermatophyta</taxon>
        <taxon>Magnoliopsida</taxon>
        <taxon>Liliopsida</taxon>
        <taxon>Poales</taxon>
        <taxon>Poaceae</taxon>
        <taxon>PACMAD clade</taxon>
        <taxon>Arundinoideae</taxon>
        <taxon>Arundineae</taxon>
        <taxon>Arundo</taxon>
    </lineage>
</organism>
<name>A0A0A8ZKS8_ARUDO</name>
<protein>
    <submittedName>
        <fullName evidence="1">Uncharacterized protein</fullName>
    </submittedName>
</protein>
<reference evidence="1" key="2">
    <citation type="journal article" date="2015" name="Data Brief">
        <title>Shoot transcriptome of the giant reed, Arundo donax.</title>
        <authorList>
            <person name="Barrero R.A."/>
            <person name="Guerrero F.D."/>
            <person name="Moolhuijzen P."/>
            <person name="Goolsby J.A."/>
            <person name="Tidwell J."/>
            <person name="Bellgard S.E."/>
            <person name="Bellgard M.I."/>
        </authorList>
    </citation>
    <scope>NUCLEOTIDE SEQUENCE</scope>
    <source>
        <tissue evidence="1">Shoot tissue taken approximately 20 cm above the soil surface</tissue>
    </source>
</reference>
<evidence type="ECO:0000313" key="1">
    <source>
        <dbReference type="EMBL" id="JAD37345.1"/>
    </source>
</evidence>